<feature type="transmembrane region" description="Helical" evidence="9">
    <location>
        <begin position="267"/>
        <end position="286"/>
    </location>
</feature>
<keyword evidence="5 9" id="KW-0812">Transmembrane</keyword>
<feature type="transmembrane region" description="Helical" evidence="9">
    <location>
        <begin position="221"/>
        <end position="247"/>
    </location>
</feature>
<evidence type="ECO:0000256" key="4">
    <source>
        <dbReference type="ARBA" id="ARBA00022475"/>
    </source>
</evidence>
<feature type="transmembrane region" description="Helical" evidence="9">
    <location>
        <begin position="129"/>
        <end position="150"/>
    </location>
</feature>
<comment type="similarity">
    <text evidence="2">Belongs to the binding-protein-dependent transport system permease family. HisMQ subfamily.</text>
</comment>
<dbReference type="SUPFAM" id="SSF161098">
    <property type="entry name" value="MetI-like"/>
    <property type="match status" value="2"/>
</dbReference>
<keyword evidence="3 9" id="KW-0813">Transport</keyword>
<feature type="transmembrane region" description="Helical" evidence="9">
    <location>
        <begin position="27"/>
        <end position="46"/>
    </location>
</feature>
<accession>A0ABV6AQ72</accession>
<dbReference type="RefSeq" id="WP_377264829.1">
    <property type="nucleotide sequence ID" value="NZ_JBHMAA010000032.1"/>
</dbReference>
<evidence type="ECO:0000256" key="5">
    <source>
        <dbReference type="ARBA" id="ARBA00022692"/>
    </source>
</evidence>
<evidence type="ECO:0000256" key="7">
    <source>
        <dbReference type="ARBA" id="ARBA00022989"/>
    </source>
</evidence>
<dbReference type="PROSITE" id="PS50928">
    <property type="entry name" value="ABC_TM1"/>
    <property type="match status" value="1"/>
</dbReference>
<dbReference type="InterPro" id="IPR010065">
    <property type="entry name" value="AA_ABC_transptr_permease_3TM"/>
</dbReference>
<proteinExistence type="inferred from homology"/>
<dbReference type="Pfam" id="PF00528">
    <property type="entry name" value="BPD_transp_1"/>
    <property type="match status" value="1"/>
</dbReference>
<comment type="subcellular location">
    <subcellularLocation>
        <location evidence="1">Cell inner membrane</location>
        <topology evidence="1">Multi-pass membrane protein</topology>
    </subcellularLocation>
    <subcellularLocation>
        <location evidence="9">Cell membrane</location>
        <topology evidence="9">Multi-pass membrane protein</topology>
    </subcellularLocation>
</comment>
<evidence type="ECO:0000256" key="3">
    <source>
        <dbReference type="ARBA" id="ARBA00022448"/>
    </source>
</evidence>
<dbReference type="Gene3D" id="1.10.3720.10">
    <property type="entry name" value="MetI-like"/>
    <property type="match status" value="1"/>
</dbReference>
<dbReference type="EMBL" id="JBHMAA010000032">
    <property type="protein sequence ID" value="MFB9952012.1"/>
    <property type="molecule type" value="Genomic_DNA"/>
</dbReference>
<evidence type="ECO:0000259" key="10">
    <source>
        <dbReference type="PROSITE" id="PS50928"/>
    </source>
</evidence>
<keyword evidence="12" id="KW-1185">Reference proteome</keyword>
<keyword evidence="8 9" id="KW-0472">Membrane</keyword>
<gene>
    <name evidence="11" type="ORF">ACFFP0_24450</name>
</gene>
<organism evidence="11 12">
    <name type="scientific">Rhizobium puerariae</name>
    <dbReference type="NCBI Taxonomy" id="1585791"/>
    <lineage>
        <taxon>Bacteria</taxon>
        <taxon>Pseudomonadati</taxon>
        <taxon>Pseudomonadota</taxon>
        <taxon>Alphaproteobacteria</taxon>
        <taxon>Hyphomicrobiales</taxon>
        <taxon>Rhizobiaceae</taxon>
        <taxon>Rhizobium/Agrobacterium group</taxon>
        <taxon>Rhizobium</taxon>
    </lineage>
</organism>
<name>A0ABV6AQ72_9HYPH</name>
<evidence type="ECO:0000313" key="11">
    <source>
        <dbReference type="EMBL" id="MFB9952012.1"/>
    </source>
</evidence>
<feature type="transmembrane region" description="Helical" evidence="9">
    <location>
        <begin position="89"/>
        <end position="117"/>
    </location>
</feature>
<sequence length="398" mass="43085">MTDHAAIAPSEARTLIRSYIYDPKFRGIFFQALTLLIVIAAGWWIFDNTAANLARSGTASGYGFLRGRAGFDIGQALIPYTSDSTYGRAILVGFLNTVLVAVLGIATATIVGFVVGLGRLSKNWLIAKLCTLYVEVFRNIPVLLIIFFWYKGVLDSLPQVRDSIALPFNVFLNNRGLAFPRPIWGDGAWLIPVAFVVGILATAAMARWAKRRQAETGKQFHTIWTGIGLIAGLPILAFLVMGAPLTFDLPIAGRFNLTGGARILPEFVALYVALSLYTASFIAEVIRAGIRGVAKGQGEASFALGLQPSQATRLVVVPQAMRIIIPPLTSQYLNLTKNSSLGVAIGFPELFSTTSTTLNQTGQAVEAISIMLTVYLAISIATSVFMNWFNAKMALVER</sequence>
<protein>
    <submittedName>
        <fullName evidence="11">Amino acid ABC transporter permease</fullName>
    </submittedName>
</protein>
<reference evidence="11 12" key="1">
    <citation type="submission" date="2024-09" db="EMBL/GenBank/DDBJ databases">
        <authorList>
            <person name="Sun Q."/>
            <person name="Mori K."/>
        </authorList>
    </citation>
    <scope>NUCLEOTIDE SEQUENCE [LARGE SCALE GENOMIC DNA]</scope>
    <source>
        <strain evidence="11 12">TBRC 4938</strain>
    </source>
</reference>
<evidence type="ECO:0000256" key="2">
    <source>
        <dbReference type="ARBA" id="ARBA00010072"/>
    </source>
</evidence>
<dbReference type="InterPro" id="IPR000515">
    <property type="entry name" value="MetI-like"/>
</dbReference>
<dbReference type="InterPro" id="IPR035906">
    <property type="entry name" value="MetI-like_sf"/>
</dbReference>
<dbReference type="InterPro" id="IPR043429">
    <property type="entry name" value="ArtM/GltK/GlnP/TcyL/YhdX-like"/>
</dbReference>
<keyword evidence="4" id="KW-1003">Cell membrane</keyword>
<dbReference type="PANTHER" id="PTHR30614:SF37">
    <property type="entry name" value="AMINO-ACID ABC TRANSPORTER PERMEASE PROTEIN YHDX-RELATED"/>
    <property type="match status" value="1"/>
</dbReference>
<feature type="transmembrane region" description="Helical" evidence="9">
    <location>
        <begin position="189"/>
        <end position="209"/>
    </location>
</feature>
<feature type="domain" description="ABC transmembrane type-1" evidence="10">
    <location>
        <begin position="94"/>
        <end position="386"/>
    </location>
</feature>
<evidence type="ECO:0000256" key="8">
    <source>
        <dbReference type="ARBA" id="ARBA00023136"/>
    </source>
</evidence>
<dbReference type="Proteomes" id="UP001589692">
    <property type="component" value="Unassembled WGS sequence"/>
</dbReference>
<evidence type="ECO:0000256" key="9">
    <source>
        <dbReference type="RuleBase" id="RU363032"/>
    </source>
</evidence>
<evidence type="ECO:0000313" key="12">
    <source>
        <dbReference type="Proteomes" id="UP001589692"/>
    </source>
</evidence>
<evidence type="ECO:0000256" key="6">
    <source>
        <dbReference type="ARBA" id="ARBA00022970"/>
    </source>
</evidence>
<feature type="transmembrane region" description="Helical" evidence="9">
    <location>
        <begin position="367"/>
        <end position="389"/>
    </location>
</feature>
<comment type="caution">
    <text evidence="11">The sequence shown here is derived from an EMBL/GenBank/DDBJ whole genome shotgun (WGS) entry which is preliminary data.</text>
</comment>
<keyword evidence="7 9" id="KW-1133">Transmembrane helix</keyword>
<keyword evidence="6" id="KW-0029">Amino-acid transport</keyword>
<dbReference type="CDD" id="cd06261">
    <property type="entry name" value="TM_PBP2"/>
    <property type="match status" value="2"/>
</dbReference>
<evidence type="ECO:0000256" key="1">
    <source>
        <dbReference type="ARBA" id="ARBA00004429"/>
    </source>
</evidence>
<dbReference type="PANTHER" id="PTHR30614">
    <property type="entry name" value="MEMBRANE COMPONENT OF AMINO ACID ABC TRANSPORTER"/>
    <property type="match status" value="1"/>
</dbReference>
<dbReference type="NCBIfam" id="TIGR01726">
    <property type="entry name" value="HEQRo_perm_3TM"/>
    <property type="match status" value="1"/>
</dbReference>